<dbReference type="EMBL" id="QGMY01000017">
    <property type="protein sequence ID" value="PWR69911.1"/>
    <property type="molecule type" value="Genomic_DNA"/>
</dbReference>
<dbReference type="InterPro" id="IPR002811">
    <property type="entry name" value="Asp_DH"/>
</dbReference>
<gene>
    <name evidence="6 9" type="primary">nadX</name>
    <name evidence="9" type="ORF">DK846_15855</name>
</gene>
<evidence type="ECO:0000313" key="10">
    <source>
        <dbReference type="Proteomes" id="UP000245657"/>
    </source>
</evidence>
<dbReference type="InterPro" id="IPR011182">
    <property type="entry name" value="L-Asp_DH"/>
</dbReference>
<dbReference type="GO" id="GO:0009435">
    <property type="term" value="P:NAD+ biosynthetic process"/>
    <property type="evidence" value="ECO:0007669"/>
    <property type="project" value="UniProtKB-UniRule"/>
</dbReference>
<comment type="catalytic activity">
    <reaction evidence="6">
        <text>L-aspartate + NADP(+) + H2O = oxaloacetate + NH4(+) + NADPH + H(+)</text>
        <dbReference type="Rhea" id="RHEA:11784"/>
        <dbReference type="ChEBI" id="CHEBI:15377"/>
        <dbReference type="ChEBI" id="CHEBI:15378"/>
        <dbReference type="ChEBI" id="CHEBI:16452"/>
        <dbReference type="ChEBI" id="CHEBI:28938"/>
        <dbReference type="ChEBI" id="CHEBI:29991"/>
        <dbReference type="ChEBI" id="CHEBI:57783"/>
        <dbReference type="ChEBI" id="CHEBI:58349"/>
        <dbReference type="EC" id="1.4.1.21"/>
    </reaction>
</comment>
<dbReference type="UniPathway" id="UPA00253">
    <property type="reaction ID" value="UER00456"/>
</dbReference>
<dbReference type="SUPFAM" id="SSF55347">
    <property type="entry name" value="Glyceraldehyde-3-phosphate dehydrogenase-like, C-terminal domain"/>
    <property type="match status" value="1"/>
</dbReference>
<dbReference type="PANTHER" id="PTHR31873">
    <property type="entry name" value="L-ASPARTATE DEHYDROGENASE-RELATED"/>
    <property type="match status" value="1"/>
</dbReference>
<dbReference type="GeneID" id="97547426"/>
<feature type="domain" description="Aspartate/homoserine dehydrogenase NAD-binding" evidence="8">
    <location>
        <begin position="8"/>
        <end position="116"/>
    </location>
</feature>
<dbReference type="AlphaFoldDB" id="A0A2V2N344"/>
<evidence type="ECO:0000256" key="1">
    <source>
        <dbReference type="ARBA" id="ARBA00008331"/>
    </source>
</evidence>
<dbReference type="Pfam" id="PF03447">
    <property type="entry name" value="NAD_binding_3"/>
    <property type="match status" value="1"/>
</dbReference>
<dbReference type="NCBIfam" id="NF009829">
    <property type="entry name" value="PRK13303.1-4"/>
    <property type="match status" value="1"/>
</dbReference>
<dbReference type="InterPro" id="IPR036291">
    <property type="entry name" value="NAD(P)-bd_dom_sf"/>
</dbReference>
<evidence type="ECO:0000259" key="7">
    <source>
        <dbReference type="Pfam" id="PF01958"/>
    </source>
</evidence>
<dbReference type="InterPro" id="IPR022487">
    <property type="entry name" value="Asp_DH_arc"/>
</dbReference>
<dbReference type="RefSeq" id="WP_109969976.1">
    <property type="nucleotide sequence ID" value="NZ_CP176093.1"/>
</dbReference>
<protein>
    <recommendedName>
        <fullName evidence="6">L-aspartate dehydrogenase</fullName>
        <ecNumber evidence="6">1.4.1.21</ecNumber>
    </recommendedName>
</protein>
<dbReference type="SUPFAM" id="SSF51735">
    <property type="entry name" value="NAD(P)-binding Rossmann-fold domains"/>
    <property type="match status" value="1"/>
</dbReference>
<dbReference type="PANTHER" id="PTHR31873:SF6">
    <property type="entry name" value="ASPARTATE DEHYDROGENASE DOMAIN-CONTAINING PROTEIN"/>
    <property type="match status" value="1"/>
</dbReference>
<dbReference type="Gene3D" id="3.40.50.720">
    <property type="entry name" value="NAD(P)-binding Rossmann-like Domain"/>
    <property type="match status" value="1"/>
</dbReference>
<keyword evidence="2 6" id="KW-0662">Pyridine nucleotide biosynthesis</keyword>
<dbReference type="OrthoDB" id="15415at2157"/>
<keyword evidence="3 6" id="KW-0521">NADP</keyword>
<dbReference type="Pfam" id="PF01958">
    <property type="entry name" value="Asp_DH_C"/>
    <property type="match status" value="1"/>
</dbReference>
<dbReference type="EC" id="1.4.1.21" evidence="6"/>
<dbReference type="NCBIfam" id="TIGR03855">
    <property type="entry name" value="NAD_NadX"/>
    <property type="match status" value="1"/>
</dbReference>
<comment type="catalytic activity">
    <reaction evidence="6">
        <text>L-aspartate + NAD(+) + H2O = oxaloacetate + NH4(+) + NADH + H(+)</text>
        <dbReference type="Rhea" id="RHEA:11788"/>
        <dbReference type="ChEBI" id="CHEBI:15377"/>
        <dbReference type="ChEBI" id="CHEBI:15378"/>
        <dbReference type="ChEBI" id="CHEBI:16452"/>
        <dbReference type="ChEBI" id="CHEBI:28938"/>
        <dbReference type="ChEBI" id="CHEBI:29991"/>
        <dbReference type="ChEBI" id="CHEBI:57540"/>
        <dbReference type="ChEBI" id="CHEBI:57945"/>
        <dbReference type="EC" id="1.4.1.21"/>
    </reaction>
</comment>
<evidence type="ECO:0000256" key="2">
    <source>
        <dbReference type="ARBA" id="ARBA00022642"/>
    </source>
</evidence>
<feature type="binding site" evidence="6">
    <location>
        <position position="119"/>
    </location>
    <ligand>
        <name>NAD(+)</name>
        <dbReference type="ChEBI" id="CHEBI:57540"/>
    </ligand>
</feature>
<accession>A0A2V2N344</accession>
<evidence type="ECO:0000256" key="6">
    <source>
        <dbReference type="HAMAP-Rule" id="MF_01265"/>
    </source>
</evidence>
<dbReference type="InterPro" id="IPR005106">
    <property type="entry name" value="Asp/hSer_DH_NAD-bd"/>
</dbReference>
<feature type="domain" description="Aspartate dehydrogenase" evidence="7">
    <location>
        <begin position="153"/>
        <end position="238"/>
    </location>
</feature>
<keyword evidence="5 6" id="KW-0520">NAD</keyword>
<comment type="similarity">
    <text evidence="1 6">Belongs to the L-aspartate dehydrogenase family.</text>
</comment>
<evidence type="ECO:0000313" key="9">
    <source>
        <dbReference type="EMBL" id="PWR69911.1"/>
    </source>
</evidence>
<evidence type="ECO:0000256" key="5">
    <source>
        <dbReference type="ARBA" id="ARBA00023027"/>
    </source>
</evidence>
<feature type="binding site" evidence="6">
    <location>
        <position position="175"/>
    </location>
    <ligand>
        <name>NAD(+)</name>
        <dbReference type="ChEBI" id="CHEBI:57540"/>
    </ligand>
</feature>
<comment type="caution">
    <text evidence="9">The sequence shown here is derived from an EMBL/GenBank/DDBJ whole genome shotgun (WGS) entry which is preliminary data.</text>
</comment>
<comment type="pathway">
    <text evidence="6">Cofactor biosynthesis; NAD(+) biosynthesis; iminoaspartate from L-aspartate (dehydrogenase route): step 1/1.</text>
</comment>
<dbReference type="InterPro" id="IPR020626">
    <property type="entry name" value="Asp_DH_prok"/>
</dbReference>
<dbReference type="GO" id="GO:0016639">
    <property type="term" value="F:oxidoreductase activity, acting on the CH-NH2 group of donors, NAD or NADP as acceptor"/>
    <property type="evidence" value="ECO:0007669"/>
    <property type="project" value="UniProtKB-UniRule"/>
</dbReference>
<sequence length="252" mass="27271">MVRIGLLGCGNVGKIIATHQEGFQVVGVFDQLHEHAASLSELTGAKPYSDFNEFITADFDICVEAASIVAVRAYALKIIEHGKDLVILSVGALADDAFREDLISVAKENRKRIHIPSGAIMGLDNLKIGQISHIESILLRTTKSPESLKMNVSTRTLAFKGKAKDCIKLFPKNINVSVAIALASTHEVQVELWADPDVDKNIHEIFVKGEFGELYSKITNLPSPDNPATSYLAALSVLSLLKNINSPLVIGA</sequence>
<organism evidence="9 10">
    <name type="scientific">Methanospirillum lacunae</name>
    <dbReference type="NCBI Taxonomy" id="668570"/>
    <lineage>
        <taxon>Archaea</taxon>
        <taxon>Methanobacteriati</taxon>
        <taxon>Methanobacteriota</taxon>
        <taxon>Stenosarchaea group</taxon>
        <taxon>Methanomicrobia</taxon>
        <taxon>Methanomicrobiales</taxon>
        <taxon>Methanospirillaceae</taxon>
        <taxon>Methanospirillum</taxon>
    </lineage>
</organism>
<feature type="active site" evidence="6">
    <location>
        <position position="203"/>
    </location>
</feature>
<reference evidence="9 10" key="1">
    <citation type="submission" date="2018-05" db="EMBL/GenBank/DDBJ databases">
        <title>Draft genome of Methanospirillum lacunae Ki8-1.</title>
        <authorList>
            <person name="Dueholm M.S."/>
            <person name="Nielsen P.H."/>
            <person name="Bakmann L.F."/>
            <person name="Otzen D.E."/>
        </authorList>
    </citation>
    <scope>NUCLEOTIDE SEQUENCE [LARGE SCALE GENOMIC DNA]</scope>
    <source>
        <strain evidence="9 10">Ki8-1</strain>
    </source>
</reference>
<comment type="function">
    <text evidence="6">Specifically catalyzes the NAD or NADP-dependent dehydrogenation of L-aspartate to iminoaspartate.</text>
</comment>
<evidence type="ECO:0000259" key="8">
    <source>
        <dbReference type="Pfam" id="PF03447"/>
    </source>
</evidence>
<dbReference type="Proteomes" id="UP000245657">
    <property type="component" value="Unassembled WGS sequence"/>
</dbReference>
<keyword evidence="4 6" id="KW-0560">Oxidoreductase</keyword>
<dbReference type="GO" id="GO:0050661">
    <property type="term" value="F:NADP binding"/>
    <property type="evidence" value="ECO:0007669"/>
    <property type="project" value="UniProtKB-UniRule"/>
</dbReference>
<dbReference type="GO" id="GO:0051287">
    <property type="term" value="F:NAD binding"/>
    <property type="evidence" value="ECO:0007669"/>
    <property type="project" value="UniProtKB-UniRule"/>
</dbReference>
<evidence type="ECO:0000256" key="3">
    <source>
        <dbReference type="ARBA" id="ARBA00022857"/>
    </source>
</evidence>
<comment type="miscellaneous">
    <text evidence="6">The iminoaspartate product is unstable in aqueous solution and can decompose to oxaloacetate and ammonia.</text>
</comment>
<dbReference type="GO" id="GO:0033735">
    <property type="term" value="F:aspartate dehydrogenase [NAD(P)+] activity"/>
    <property type="evidence" value="ECO:0007669"/>
    <property type="project" value="UniProtKB-EC"/>
</dbReference>
<dbReference type="PIRSF" id="PIRSF005227">
    <property type="entry name" value="Asp_dh_NAD_syn"/>
    <property type="match status" value="1"/>
</dbReference>
<dbReference type="Gene3D" id="3.30.360.10">
    <property type="entry name" value="Dihydrodipicolinate Reductase, domain 2"/>
    <property type="match status" value="1"/>
</dbReference>
<name>A0A2V2N344_9EURY</name>
<dbReference type="HAMAP" id="MF_01265">
    <property type="entry name" value="NadX"/>
    <property type="match status" value="1"/>
</dbReference>
<proteinExistence type="inferred from homology"/>
<keyword evidence="10" id="KW-1185">Reference proteome</keyword>
<evidence type="ECO:0000256" key="4">
    <source>
        <dbReference type="ARBA" id="ARBA00023002"/>
    </source>
</evidence>